<gene>
    <name evidence="7" type="ORF">POTOM_031123</name>
</gene>
<evidence type="ECO:0000256" key="4">
    <source>
        <dbReference type="SAM" id="MobiDB-lite"/>
    </source>
</evidence>
<keyword evidence="2" id="KW-0238">DNA-binding</keyword>
<evidence type="ECO:0008006" key="9">
    <source>
        <dbReference type="Google" id="ProtNLM"/>
    </source>
</evidence>
<dbReference type="GO" id="GO:0043565">
    <property type="term" value="F:sequence-specific DNA binding"/>
    <property type="evidence" value="ECO:0007669"/>
    <property type="project" value="UniProtKB-ARBA"/>
</dbReference>
<evidence type="ECO:0000259" key="5">
    <source>
        <dbReference type="PROSITE" id="PS50090"/>
    </source>
</evidence>
<accession>A0A8X8CRL7</accession>
<comment type="subcellular location">
    <subcellularLocation>
        <location evidence="1">Nucleus</location>
    </subcellularLocation>
</comment>
<name>A0A8X8CRL7_POPTO</name>
<dbReference type="OrthoDB" id="2020981at2759"/>
<dbReference type="GO" id="GO:0005634">
    <property type="term" value="C:nucleus"/>
    <property type="evidence" value="ECO:0007669"/>
    <property type="project" value="UniProtKB-SubCell"/>
</dbReference>
<organism evidence="7 8">
    <name type="scientific">Populus tomentosa</name>
    <name type="common">Chinese white poplar</name>
    <dbReference type="NCBI Taxonomy" id="118781"/>
    <lineage>
        <taxon>Eukaryota</taxon>
        <taxon>Viridiplantae</taxon>
        <taxon>Streptophyta</taxon>
        <taxon>Embryophyta</taxon>
        <taxon>Tracheophyta</taxon>
        <taxon>Spermatophyta</taxon>
        <taxon>Magnoliopsida</taxon>
        <taxon>eudicotyledons</taxon>
        <taxon>Gunneridae</taxon>
        <taxon>Pentapetalae</taxon>
        <taxon>rosids</taxon>
        <taxon>fabids</taxon>
        <taxon>Malpighiales</taxon>
        <taxon>Salicaceae</taxon>
        <taxon>Saliceae</taxon>
        <taxon>Populus</taxon>
    </lineage>
</organism>
<comment type="caution">
    <text evidence="7">The sequence shown here is derived from an EMBL/GenBank/DDBJ whole genome shotgun (WGS) entry which is preliminary data.</text>
</comment>
<dbReference type="SMART" id="SM00717">
    <property type="entry name" value="SANT"/>
    <property type="match status" value="1"/>
</dbReference>
<reference evidence="7" key="1">
    <citation type="journal article" date="2020" name="bioRxiv">
        <title>Hybrid origin of Populus tomentosa Carr. identified through genome sequencing and phylogenomic analysis.</title>
        <authorList>
            <person name="An X."/>
            <person name="Gao K."/>
            <person name="Chen Z."/>
            <person name="Li J."/>
            <person name="Yang X."/>
            <person name="Yang X."/>
            <person name="Zhou J."/>
            <person name="Guo T."/>
            <person name="Zhao T."/>
            <person name="Huang S."/>
            <person name="Miao D."/>
            <person name="Khan W.U."/>
            <person name="Rao P."/>
            <person name="Ye M."/>
            <person name="Lei B."/>
            <person name="Liao W."/>
            <person name="Wang J."/>
            <person name="Ji L."/>
            <person name="Li Y."/>
            <person name="Guo B."/>
            <person name="Mustafa N.S."/>
            <person name="Li S."/>
            <person name="Yun Q."/>
            <person name="Keller S.R."/>
            <person name="Mao J."/>
            <person name="Zhang R."/>
            <person name="Strauss S.H."/>
        </authorList>
    </citation>
    <scope>NUCLEOTIDE SEQUENCE</scope>
    <source>
        <strain evidence="7">GM15</strain>
        <tissue evidence="7">Leaf</tissue>
    </source>
</reference>
<feature type="compositionally biased region" description="Polar residues" evidence="4">
    <location>
        <begin position="552"/>
        <end position="570"/>
    </location>
</feature>
<evidence type="ECO:0000256" key="3">
    <source>
        <dbReference type="ARBA" id="ARBA00023242"/>
    </source>
</evidence>
<feature type="domain" description="HTH myb-type" evidence="6">
    <location>
        <begin position="610"/>
        <end position="668"/>
    </location>
</feature>
<dbReference type="PROSITE" id="PS51294">
    <property type="entry name" value="HTH_MYB"/>
    <property type="match status" value="1"/>
</dbReference>
<dbReference type="InterPro" id="IPR057625">
    <property type="entry name" value="TPR1-6-like_ubiquitin"/>
</dbReference>
<evidence type="ECO:0000259" key="6">
    <source>
        <dbReference type="PROSITE" id="PS51294"/>
    </source>
</evidence>
<dbReference type="AlphaFoldDB" id="A0A8X8CRL7"/>
<proteinExistence type="predicted"/>
<dbReference type="Pfam" id="PF23603">
    <property type="entry name" value="Ubiquitin_TPR1"/>
    <property type="match status" value="1"/>
</dbReference>
<evidence type="ECO:0000256" key="1">
    <source>
        <dbReference type="ARBA" id="ARBA00004123"/>
    </source>
</evidence>
<dbReference type="CDD" id="cd11660">
    <property type="entry name" value="SANT_TRF"/>
    <property type="match status" value="1"/>
</dbReference>
<dbReference type="PROSITE" id="PS50090">
    <property type="entry name" value="MYB_LIKE"/>
    <property type="match status" value="1"/>
</dbReference>
<sequence>MYLISRFALPLPCVLIVDHSLNPLSLGYWFQQRGLRLNKKKVEDSQLCAFDLLASLAGKLLQESESSASSNASEANDQPIIGGGGVKCEQAEDRPLKAECLDHGSCGESAFVTGFTSPNSDQKCLLNAFPHAESYSILERSSMISNSNSSEKVGADLKTVICNSKSVCENFTGKVEGSFDSRVSCDGYVDNGFRRQQGGDGLDTGGLTAENSCSLKDPMEMCMKFPALIKPDNDVELPSRREPVPNASIPRCRNDTKLGVRDDDLNFSRCKKLLTKPKAFRPPQRIGDRRIRKLLTSKYWKVAPKLKECELSKPAFFEGGMKPHYRKRKLCYSRERYQHDTFYKRKCTDRSVVMTSDGGFSSESVCNSPDKSLTGDKNGTAVMLHGANGVLSSVIGHQSPFHSKDSHVKLSIKSFRVPELFIEIPETATVGSLKRTVLEAVSAVLGSGLRVGVLLHGMKVRDDNRTLLQTGMTSKENLDTLGFSLEPIPVQAPPPLCTEDPALLPCDTSQLISRPATLLDFLFFFCFIFSSPTTPIIDSGISDALPDPPPSTNLDTNTESNHESVSSHSDMVTDDTLSDSRALVAVPPINAEALAMVPLNPKSKRSELVQRRTRRPFSVSEVEALVHAVEEVGTGRWRDVKLRSFEDADHRTYVDLKDKWKTLVHTARIAPQQRRGEPVPQELLDRVLAAHAYWSQHQAKQHNKNQAAILKITVAHAVRNGVEDNHSI</sequence>
<dbReference type="EMBL" id="JAAWWB010000016">
    <property type="protein sequence ID" value="KAG6763687.1"/>
    <property type="molecule type" value="Genomic_DNA"/>
</dbReference>
<protein>
    <recommendedName>
        <fullName evidence="9">TRF-like 2</fullName>
    </recommendedName>
</protein>
<dbReference type="InterPro" id="IPR001005">
    <property type="entry name" value="SANT/Myb"/>
</dbReference>
<evidence type="ECO:0000256" key="2">
    <source>
        <dbReference type="ARBA" id="ARBA00023125"/>
    </source>
</evidence>
<evidence type="ECO:0000313" key="8">
    <source>
        <dbReference type="Proteomes" id="UP000886885"/>
    </source>
</evidence>
<dbReference type="InterPro" id="IPR031105">
    <property type="entry name" value="TRP_plant"/>
</dbReference>
<keyword evidence="8" id="KW-1185">Reference proteome</keyword>
<keyword evidence="3" id="KW-0539">Nucleus</keyword>
<feature type="domain" description="Myb-like" evidence="5">
    <location>
        <begin position="609"/>
        <end position="664"/>
    </location>
</feature>
<evidence type="ECO:0000313" key="7">
    <source>
        <dbReference type="EMBL" id="KAG6763687.1"/>
    </source>
</evidence>
<dbReference type="Proteomes" id="UP000886885">
    <property type="component" value="Chromosome 8D"/>
</dbReference>
<dbReference type="InterPro" id="IPR017930">
    <property type="entry name" value="Myb_dom"/>
</dbReference>
<feature type="region of interest" description="Disordered" evidence="4">
    <location>
        <begin position="540"/>
        <end position="573"/>
    </location>
</feature>
<dbReference type="PANTHER" id="PTHR21717:SF73">
    <property type="entry name" value="TELOMERE-BINDING PROTEIN, PUTATIVE-RELATED"/>
    <property type="match status" value="1"/>
</dbReference>
<dbReference type="PANTHER" id="PTHR21717">
    <property type="entry name" value="TELOMERIC REPEAT BINDING PROTEIN"/>
    <property type="match status" value="1"/>
</dbReference>